<accession>A0A2K3MM69</accession>
<evidence type="ECO:0000313" key="2">
    <source>
        <dbReference type="Proteomes" id="UP000236291"/>
    </source>
</evidence>
<name>A0A2K3MM69_TRIPR</name>
<gene>
    <name evidence="1" type="ORF">L195_g015046</name>
</gene>
<reference evidence="1 2" key="1">
    <citation type="journal article" date="2014" name="Am. J. Bot.">
        <title>Genome assembly and annotation for red clover (Trifolium pratense; Fabaceae).</title>
        <authorList>
            <person name="Istvanek J."/>
            <person name="Jaros M."/>
            <person name="Krenek A."/>
            <person name="Repkova J."/>
        </authorList>
    </citation>
    <scope>NUCLEOTIDE SEQUENCE [LARGE SCALE GENOMIC DNA]</scope>
    <source>
        <strain evidence="2">cv. Tatra</strain>
        <tissue evidence="1">Young leaves</tissue>
    </source>
</reference>
<proteinExistence type="predicted"/>
<protein>
    <submittedName>
        <fullName evidence="1">Uncharacterized protein</fullName>
    </submittedName>
</protein>
<dbReference type="Proteomes" id="UP000236291">
    <property type="component" value="Unassembled WGS sequence"/>
</dbReference>
<organism evidence="1 2">
    <name type="scientific">Trifolium pratense</name>
    <name type="common">Red clover</name>
    <dbReference type="NCBI Taxonomy" id="57577"/>
    <lineage>
        <taxon>Eukaryota</taxon>
        <taxon>Viridiplantae</taxon>
        <taxon>Streptophyta</taxon>
        <taxon>Embryophyta</taxon>
        <taxon>Tracheophyta</taxon>
        <taxon>Spermatophyta</taxon>
        <taxon>Magnoliopsida</taxon>
        <taxon>eudicotyledons</taxon>
        <taxon>Gunneridae</taxon>
        <taxon>Pentapetalae</taxon>
        <taxon>rosids</taxon>
        <taxon>fabids</taxon>
        <taxon>Fabales</taxon>
        <taxon>Fabaceae</taxon>
        <taxon>Papilionoideae</taxon>
        <taxon>50 kb inversion clade</taxon>
        <taxon>NPAAA clade</taxon>
        <taxon>Hologalegina</taxon>
        <taxon>IRL clade</taxon>
        <taxon>Trifolieae</taxon>
        <taxon>Trifolium</taxon>
    </lineage>
</organism>
<sequence>MAAADVKDA</sequence>
<comment type="caution">
    <text evidence="1">The sequence shown here is derived from an EMBL/GenBank/DDBJ whole genome shotgun (WGS) entry which is preliminary data.</text>
</comment>
<reference evidence="1 2" key="2">
    <citation type="journal article" date="2017" name="Front. Plant Sci.">
        <title>Gene Classification and Mining of Molecular Markers Useful in Red Clover (Trifolium pratense) Breeding.</title>
        <authorList>
            <person name="Istvanek J."/>
            <person name="Dluhosova J."/>
            <person name="Dluhos P."/>
            <person name="Patkova L."/>
            <person name="Nedelnik J."/>
            <person name="Repkova J."/>
        </authorList>
    </citation>
    <scope>NUCLEOTIDE SEQUENCE [LARGE SCALE GENOMIC DNA]</scope>
    <source>
        <strain evidence="2">cv. Tatra</strain>
        <tissue evidence="1">Young leaves</tissue>
    </source>
</reference>
<evidence type="ECO:0000313" key="1">
    <source>
        <dbReference type="EMBL" id="PNX91921.1"/>
    </source>
</evidence>
<dbReference type="EMBL" id="ASHM01010116">
    <property type="protein sequence ID" value="PNX91921.1"/>
    <property type="molecule type" value="Genomic_DNA"/>
</dbReference>
<feature type="non-terminal residue" evidence="1">
    <location>
        <position position="9"/>
    </location>
</feature>